<comment type="caution">
    <text evidence="4">The sequence shown here is derived from an EMBL/GenBank/DDBJ whole genome shotgun (WGS) entry which is preliminary data.</text>
</comment>
<dbReference type="InterPro" id="IPR032259">
    <property type="entry name" value="HIBYL-CoA-H"/>
</dbReference>
<sequence length="388" mass="43578">MPIMAEGGFVRGVELDRAKEYHTEIKEMTVVLDEEIGHVRLITLNNPSKLNIITPEVVKRLAELYEKWEKANDVEIIVIKGAGRAFCAGGDLRMFYYGKAEKHVIEAVYKMYWLEYHIHTYKKALVAIVHATAMGGGASLTVPSTFTVVTEKTVLAAPEAGLGFHTDASLSYILSRLPGHLGEYLALTGARVDGAEMVAIGLGTHYLPSEKLPELEKRLINLKSGDKSIIRAAIEELSIEVQPGEKSVLFNRSLIDKCFSKDTVEGIIDSLITESNIEGNEWVERTIKTLKRSSPTGLKMTLKSVRQARNQTLSECLKKEFRLTLNTLRGVISNDMYEGIRAQNIDKDFSPKWNPPSLREITEEKLDLVFQPFEEKFELQILQDEKIP</sequence>
<keyword evidence="1 2" id="KW-0378">Hydrolase</keyword>
<dbReference type="InterPro" id="IPR045004">
    <property type="entry name" value="ECH_dom"/>
</dbReference>
<dbReference type="CDD" id="cd06558">
    <property type="entry name" value="crotonase-like"/>
    <property type="match status" value="1"/>
</dbReference>
<comment type="similarity">
    <text evidence="2">Belongs to the enoyl-CoA hydratase/isomerase family.</text>
</comment>
<accession>A0AA38G0X4</accession>
<comment type="pathway">
    <text evidence="2">Amino-acid degradation; L-valine degradation.</text>
</comment>
<dbReference type="NCBIfam" id="NF004127">
    <property type="entry name" value="PRK05617.1"/>
    <property type="match status" value="1"/>
</dbReference>
<dbReference type="GO" id="GO:0006574">
    <property type="term" value="P:L-valine catabolic process"/>
    <property type="evidence" value="ECO:0007669"/>
    <property type="project" value="UniProtKB-UniRule"/>
</dbReference>
<dbReference type="OMA" id="QRCFEPC"/>
<dbReference type="GO" id="GO:0003860">
    <property type="term" value="F:3-hydroxyisobutyryl-CoA hydrolase activity"/>
    <property type="evidence" value="ECO:0007669"/>
    <property type="project" value="UniProtKB-UniRule"/>
</dbReference>
<name>A0AA38G0X4_TAXCH</name>
<dbReference type="Proteomes" id="UP000824469">
    <property type="component" value="Unassembled WGS sequence"/>
</dbReference>
<dbReference type="SUPFAM" id="SSF52096">
    <property type="entry name" value="ClpP/crotonase"/>
    <property type="match status" value="1"/>
</dbReference>
<evidence type="ECO:0000256" key="1">
    <source>
        <dbReference type="ARBA" id="ARBA00022801"/>
    </source>
</evidence>
<dbReference type="Pfam" id="PF16113">
    <property type="entry name" value="ECH_2"/>
    <property type="match status" value="1"/>
</dbReference>
<gene>
    <name evidence="4" type="ORF">KI387_028053</name>
</gene>
<proteinExistence type="inferred from homology"/>
<dbReference type="InterPro" id="IPR029045">
    <property type="entry name" value="ClpP/crotonase-like_dom_sf"/>
</dbReference>
<dbReference type="FunFam" id="3.90.226.10:FF:000027">
    <property type="entry name" value="Probable 3-hydroxyisobutyryl-CoA hydrolase 2"/>
    <property type="match status" value="1"/>
</dbReference>
<reference evidence="4 5" key="1">
    <citation type="journal article" date="2021" name="Nat. Plants">
        <title>The Taxus genome provides insights into paclitaxel biosynthesis.</title>
        <authorList>
            <person name="Xiong X."/>
            <person name="Gou J."/>
            <person name="Liao Q."/>
            <person name="Li Y."/>
            <person name="Zhou Q."/>
            <person name="Bi G."/>
            <person name="Li C."/>
            <person name="Du R."/>
            <person name="Wang X."/>
            <person name="Sun T."/>
            <person name="Guo L."/>
            <person name="Liang H."/>
            <person name="Lu P."/>
            <person name="Wu Y."/>
            <person name="Zhang Z."/>
            <person name="Ro D.K."/>
            <person name="Shang Y."/>
            <person name="Huang S."/>
            <person name="Yan J."/>
        </authorList>
    </citation>
    <scope>NUCLEOTIDE SEQUENCE [LARGE SCALE GENOMIC DNA]</scope>
    <source>
        <strain evidence="4">Ta-2019</strain>
    </source>
</reference>
<evidence type="ECO:0000313" key="4">
    <source>
        <dbReference type="EMBL" id="KAH9313018.1"/>
    </source>
</evidence>
<keyword evidence="5" id="KW-1185">Reference proteome</keyword>
<dbReference type="EMBL" id="JAHRHJ020000006">
    <property type="protein sequence ID" value="KAH9313018.1"/>
    <property type="molecule type" value="Genomic_DNA"/>
</dbReference>
<protein>
    <recommendedName>
        <fullName evidence="2">3-hydroxyisobutyryl-CoA hydrolase</fullName>
        <shortName evidence="2">HIB-CoA hydrolase</shortName>
        <shortName evidence="2">HIBYL-CoA-H</shortName>
        <ecNumber evidence="2">3.1.2.4</ecNumber>
    </recommendedName>
    <alternativeName>
        <fullName evidence="2">3-hydroxyisobutyryl-coenzyme A hydrolase</fullName>
    </alternativeName>
</protein>
<evidence type="ECO:0000259" key="3">
    <source>
        <dbReference type="Pfam" id="PF16113"/>
    </source>
</evidence>
<dbReference type="EC" id="3.1.2.4" evidence="2"/>
<comment type="catalytic activity">
    <reaction evidence="2">
        <text>3-hydroxy-2-methylpropanoyl-CoA + H2O = 3-hydroxy-2-methylpropanoate + CoA + H(+)</text>
        <dbReference type="Rhea" id="RHEA:20888"/>
        <dbReference type="ChEBI" id="CHEBI:11805"/>
        <dbReference type="ChEBI" id="CHEBI:15377"/>
        <dbReference type="ChEBI" id="CHEBI:15378"/>
        <dbReference type="ChEBI" id="CHEBI:57287"/>
        <dbReference type="ChEBI" id="CHEBI:57340"/>
        <dbReference type="EC" id="3.1.2.4"/>
    </reaction>
</comment>
<evidence type="ECO:0000313" key="5">
    <source>
        <dbReference type="Proteomes" id="UP000824469"/>
    </source>
</evidence>
<feature type="non-terminal residue" evidence="4">
    <location>
        <position position="388"/>
    </location>
</feature>
<dbReference type="PANTHER" id="PTHR43176:SF2">
    <property type="entry name" value="3-HYDROXYISOBUTYRYL-COA HYDROLASE-LIKE PROTEIN 5"/>
    <property type="match status" value="1"/>
</dbReference>
<dbReference type="PANTHER" id="PTHR43176">
    <property type="entry name" value="3-HYDROXYISOBUTYRYL-COA HYDROLASE-RELATED"/>
    <property type="match status" value="1"/>
</dbReference>
<feature type="domain" description="Enoyl-CoA hydratase/isomerase" evidence="3">
    <location>
        <begin position="39"/>
        <end position="370"/>
    </location>
</feature>
<dbReference type="AlphaFoldDB" id="A0AA38G0X4"/>
<organism evidence="4 5">
    <name type="scientific">Taxus chinensis</name>
    <name type="common">Chinese yew</name>
    <name type="synonym">Taxus wallichiana var. chinensis</name>
    <dbReference type="NCBI Taxonomy" id="29808"/>
    <lineage>
        <taxon>Eukaryota</taxon>
        <taxon>Viridiplantae</taxon>
        <taxon>Streptophyta</taxon>
        <taxon>Embryophyta</taxon>
        <taxon>Tracheophyta</taxon>
        <taxon>Spermatophyta</taxon>
        <taxon>Pinopsida</taxon>
        <taxon>Pinidae</taxon>
        <taxon>Conifers II</taxon>
        <taxon>Cupressales</taxon>
        <taxon>Taxaceae</taxon>
        <taxon>Taxus</taxon>
    </lineage>
</organism>
<dbReference type="Gene3D" id="3.90.226.10">
    <property type="entry name" value="2-enoyl-CoA Hydratase, Chain A, domain 1"/>
    <property type="match status" value="1"/>
</dbReference>
<comment type="function">
    <text evidence="2">Hydrolyzes 3-hydroxyisobutyryl-CoA (HIBYL-CoA), a saline catabolite. Has high activity toward isobutyryl-CoA. Could be an isobutyryl-CoA dehydrogenase that functions in valine catabolism.</text>
</comment>
<evidence type="ECO:0000256" key="2">
    <source>
        <dbReference type="RuleBase" id="RU369070"/>
    </source>
</evidence>